<sequence length="289" mass="32074">MVTSSLAAKIKNIDGNISVKSILKRNVGDSGMERIATSVDGIMGDKPSESVTDSVGMEEQVEKSTKEAGLNDKNTKNYADVVSKGSKDDREVNFRSLEPQTEKQVKQDDKSGLVNVQSNKQSDGTSSSYNRFQVLEDQANECINIGTTSRSIAKPEGGGSSDDDCENVFDETAEFLLSEDDQLLRDTEAKCILDYQTACLDEESFLKQKSKVHWLAKGDANTRFFHNYLKGKNHRSRIHSIVDSNGITWEGDLMIDAFVLHYKNFLGGQHNASLHPTDDIFVNREKHLG</sequence>
<evidence type="ECO:0000256" key="1">
    <source>
        <dbReference type="SAM" id="MobiDB-lite"/>
    </source>
</evidence>
<evidence type="ECO:0000313" key="2">
    <source>
        <dbReference type="EMBL" id="KAK1414833.1"/>
    </source>
</evidence>
<dbReference type="AlphaFoldDB" id="A0AAD8K3X3"/>
<evidence type="ECO:0000313" key="3">
    <source>
        <dbReference type="Proteomes" id="UP001229421"/>
    </source>
</evidence>
<protein>
    <recommendedName>
        <fullName evidence="4">RNA-directed DNA polymerase, eukaryota, reverse transcriptase zinc-binding domain protein</fullName>
    </recommendedName>
</protein>
<reference evidence="2" key="1">
    <citation type="journal article" date="2023" name="bioRxiv">
        <title>Improved chromosome-level genome assembly for marigold (Tagetes erecta).</title>
        <authorList>
            <person name="Jiang F."/>
            <person name="Yuan L."/>
            <person name="Wang S."/>
            <person name="Wang H."/>
            <person name="Xu D."/>
            <person name="Wang A."/>
            <person name="Fan W."/>
        </authorList>
    </citation>
    <scope>NUCLEOTIDE SEQUENCE</scope>
    <source>
        <strain evidence="2">WSJ</strain>
        <tissue evidence="2">Leaf</tissue>
    </source>
</reference>
<proteinExistence type="predicted"/>
<comment type="caution">
    <text evidence="2">The sequence shown here is derived from an EMBL/GenBank/DDBJ whole genome shotgun (WGS) entry which is preliminary data.</text>
</comment>
<feature type="compositionally biased region" description="Basic and acidic residues" evidence="1">
    <location>
        <begin position="100"/>
        <end position="111"/>
    </location>
</feature>
<dbReference type="Proteomes" id="UP001229421">
    <property type="component" value="Unassembled WGS sequence"/>
</dbReference>
<dbReference type="EMBL" id="JAUHHV010000008">
    <property type="protein sequence ID" value="KAK1414833.1"/>
    <property type="molecule type" value="Genomic_DNA"/>
</dbReference>
<name>A0AAD8K3X3_TARER</name>
<feature type="compositionally biased region" description="Polar residues" evidence="1">
    <location>
        <begin position="114"/>
        <end position="128"/>
    </location>
</feature>
<accession>A0AAD8K3X3</accession>
<organism evidence="2 3">
    <name type="scientific">Tagetes erecta</name>
    <name type="common">African marigold</name>
    <dbReference type="NCBI Taxonomy" id="13708"/>
    <lineage>
        <taxon>Eukaryota</taxon>
        <taxon>Viridiplantae</taxon>
        <taxon>Streptophyta</taxon>
        <taxon>Embryophyta</taxon>
        <taxon>Tracheophyta</taxon>
        <taxon>Spermatophyta</taxon>
        <taxon>Magnoliopsida</taxon>
        <taxon>eudicotyledons</taxon>
        <taxon>Gunneridae</taxon>
        <taxon>Pentapetalae</taxon>
        <taxon>asterids</taxon>
        <taxon>campanulids</taxon>
        <taxon>Asterales</taxon>
        <taxon>Asteraceae</taxon>
        <taxon>Asteroideae</taxon>
        <taxon>Heliantheae alliance</taxon>
        <taxon>Tageteae</taxon>
        <taxon>Tagetes</taxon>
    </lineage>
</organism>
<feature type="region of interest" description="Disordered" evidence="1">
    <location>
        <begin position="41"/>
        <end position="128"/>
    </location>
</feature>
<keyword evidence="3" id="KW-1185">Reference proteome</keyword>
<feature type="compositionally biased region" description="Basic and acidic residues" evidence="1">
    <location>
        <begin position="60"/>
        <end position="75"/>
    </location>
</feature>
<gene>
    <name evidence="2" type="ORF">QVD17_30592</name>
</gene>
<evidence type="ECO:0008006" key="4">
    <source>
        <dbReference type="Google" id="ProtNLM"/>
    </source>
</evidence>